<dbReference type="GO" id="GO:0007283">
    <property type="term" value="P:spermatogenesis"/>
    <property type="evidence" value="ECO:0007669"/>
    <property type="project" value="UniProtKB-KW"/>
</dbReference>
<proteinExistence type="inferred from homology"/>
<keyword evidence="12" id="KW-1185">Reference proteome</keyword>
<feature type="domain" description="HTH OST-type" evidence="11">
    <location>
        <begin position="325"/>
        <end position="401"/>
    </location>
</feature>
<dbReference type="CDD" id="cd20419">
    <property type="entry name" value="Tudor_TDRD5"/>
    <property type="match status" value="1"/>
</dbReference>
<feature type="region of interest" description="Disordered" evidence="9">
    <location>
        <begin position="273"/>
        <end position="297"/>
    </location>
</feature>
<dbReference type="PROSITE" id="PS51644">
    <property type="entry name" value="HTH_OST"/>
    <property type="match status" value="3"/>
</dbReference>
<dbReference type="SUPFAM" id="SSF63748">
    <property type="entry name" value="Tudor/PWWP/MBT"/>
    <property type="match status" value="1"/>
</dbReference>
<evidence type="ECO:0000256" key="3">
    <source>
        <dbReference type="ARBA" id="ARBA00013420"/>
    </source>
</evidence>
<dbReference type="KEGG" id="sasa:106574052"/>
<dbReference type="PANTHER" id="PTHR22948:SF19">
    <property type="entry name" value="TUDOR DOMAIN-CONTAINING PROTEIN 5"/>
    <property type="match status" value="1"/>
</dbReference>
<comment type="subcellular location">
    <subcellularLocation>
        <location evidence="1">Cytoplasm</location>
    </subcellularLocation>
</comment>
<dbReference type="RefSeq" id="XP_014005056.1">
    <property type="nucleotide sequence ID" value="XM_014149581.1"/>
</dbReference>
<evidence type="ECO:0000256" key="2">
    <source>
        <dbReference type="ARBA" id="ARBA00010384"/>
    </source>
</evidence>
<dbReference type="Pfam" id="PF00567">
    <property type="entry name" value="TUDOR"/>
    <property type="match status" value="1"/>
</dbReference>
<comment type="similarity">
    <text evidence="2">Belongs to the TDRD5 family.</text>
</comment>
<evidence type="ECO:0000259" key="10">
    <source>
        <dbReference type="PROSITE" id="PS50304"/>
    </source>
</evidence>
<dbReference type="PROSITE" id="PS50304">
    <property type="entry name" value="TUDOR"/>
    <property type="match status" value="1"/>
</dbReference>
<dbReference type="InterPro" id="IPR041966">
    <property type="entry name" value="LOTUS-like"/>
</dbReference>
<evidence type="ECO:0000256" key="1">
    <source>
        <dbReference type="ARBA" id="ARBA00004496"/>
    </source>
</evidence>
<dbReference type="AlphaFoldDB" id="A0A1S3MPN9"/>
<dbReference type="InterPro" id="IPR050621">
    <property type="entry name" value="Tudor_domain_containing"/>
</dbReference>
<feature type="domain" description="HTH OST-type" evidence="11">
    <location>
        <begin position="127"/>
        <end position="203"/>
    </location>
</feature>
<dbReference type="OMA" id="QFYIHIC"/>
<organism evidence="12 14">
    <name type="scientific">Salmo salar</name>
    <name type="common">Atlantic salmon</name>
    <dbReference type="NCBI Taxonomy" id="8030"/>
    <lineage>
        <taxon>Eukaryota</taxon>
        <taxon>Metazoa</taxon>
        <taxon>Chordata</taxon>
        <taxon>Craniata</taxon>
        <taxon>Vertebrata</taxon>
        <taxon>Euteleostomi</taxon>
        <taxon>Actinopterygii</taxon>
        <taxon>Neopterygii</taxon>
        <taxon>Teleostei</taxon>
        <taxon>Protacanthopterygii</taxon>
        <taxon>Salmoniformes</taxon>
        <taxon>Salmonidae</taxon>
        <taxon>Salmoninae</taxon>
        <taxon>Salmo</taxon>
    </lineage>
</organism>
<dbReference type="GO" id="GO:0030154">
    <property type="term" value="P:cell differentiation"/>
    <property type="evidence" value="ECO:0007669"/>
    <property type="project" value="UniProtKB-KW"/>
</dbReference>
<dbReference type="InterPro" id="IPR002999">
    <property type="entry name" value="Tudor"/>
</dbReference>
<evidence type="ECO:0000256" key="9">
    <source>
        <dbReference type="SAM" id="MobiDB-lite"/>
    </source>
</evidence>
<feature type="domain" description="HTH OST-type" evidence="11">
    <location>
        <begin position="6"/>
        <end position="79"/>
    </location>
</feature>
<dbReference type="RefSeq" id="XP_014005055.1">
    <property type="nucleotide sequence ID" value="XM_014149580.1"/>
</dbReference>
<dbReference type="Proteomes" id="UP001652741">
    <property type="component" value="Chromosome ssa16"/>
</dbReference>
<evidence type="ECO:0000313" key="14">
    <source>
        <dbReference type="RefSeq" id="XP_014005055.1"/>
    </source>
</evidence>
<keyword evidence="7" id="KW-0221">Differentiation</keyword>
<keyword evidence="5" id="KW-0963">Cytoplasm</keyword>
<reference evidence="13 14" key="1">
    <citation type="submission" date="2025-04" db="UniProtKB">
        <authorList>
            <consortium name="RefSeq"/>
        </authorList>
    </citation>
    <scope>IDENTIFICATION</scope>
    <source>
        <tissue evidence="13 14">Muscle</tissue>
    </source>
</reference>
<accession>A0A1S3MPN9</accession>
<feature type="compositionally biased region" description="Polar residues" evidence="9">
    <location>
        <begin position="246"/>
        <end position="258"/>
    </location>
</feature>
<dbReference type="STRING" id="8030.ENSSSAP00000037420"/>
<dbReference type="Pfam" id="PF12872">
    <property type="entry name" value="OST-HTH"/>
    <property type="match status" value="3"/>
</dbReference>
<dbReference type="PANTHER" id="PTHR22948">
    <property type="entry name" value="TUDOR DOMAIN CONTAINING PROTEIN"/>
    <property type="match status" value="1"/>
</dbReference>
<dbReference type="GO" id="GO:0005737">
    <property type="term" value="C:cytoplasm"/>
    <property type="evidence" value="ECO:0007669"/>
    <property type="project" value="UniProtKB-SubCell"/>
</dbReference>
<dbReference type="InterPro" id="IPR025605">
    <property type="entry name" value="OST-HTH/LOTUS_dom"/>
</dbReference>
<gene>
    <name evidence="13 14 15" type="primary">LOC106574052</name>
</gene>
<evidence type="ECO:0000256" key="6">
    <source>
        <dbReference type="ARBA" id="ARBA00022737"/>
    </source>
</evidence>
<evidence type="ECO:0000256" key="5">
    <source>
        <dbReference type="ARBA" id="ARBA00022490"/>
    </source>
</evidence>
<dbReference type="Gene3D" id="3.30.420.610">
    <property type="entry name" value="LOTUS domain-like"/>
    <property type="match status" value="3"/>
</dbReference>
<dbReference type="Gene3D" id="2.40.50.90">
    <property type="match status" value="1"/>
</dbReference>
<dbReference type="Gene3D" id="2.30.30.140">
    <property type="match status" value="1"/>
</dbReference>
<sequence>MTQEQLLSSLKKDVRSLLISAKQGLTPDQLKRDYINMLGHPMPLRILGFRNVLDMIREMPDVVYVLYLGDGSIVLKAVADDATRGIVELVAKQRSAKKAPAQRGGVGFFSPRYQHHNPMVLPRRGHAPPALPAQLRAQLHQLLSHGAVGLSELETAFARRFGFPLRVNNYGFYSIAEMLAAAADLVAVTQSRMGSQLSLRGAVVASRMRTGPIKPLFPLKQTIQTVPIVRQMTQTNSVPVERHTTESSTPNPVSSTQNLVVPAPLPEAAVLNSPEADQGSLPMDYTTPQPEPEPTQDGQLFQKCVIKLEEELRQRILENGHAGTVSPELKAKLRQVVAQNSEGLSVHDLPAEFKRVFGEELPVVQSGFLSTTEMVGALSDTLYLRPVAGDEGNHWVVMDIQNAPGHTTLQQPGTAEPDGPDEGVKALNPSGTGYYFSCGESPWEGEGGETKPNLEEDMELRITTKTFYQMVDMYGSLPVRCRHGAVIPPDAMRGQRLRAPTCRGPRELVAVLVEHVESPSNFYIRFDESQEARALENMMIEMRSCYTCPEVSERYRLPGRYVRTGQVCCVAPQGIWFYRVVVHRVLNDTHAEVYYVDFGDLTTVQRSSLNFLKSCYSELPAQAVPSSLAGIKPFGGSWSANAKTSFQKLCCDRTLVAALHGYHADFLQLFLCDTHTEEDVYIHSALQAQGHGLCCAPAVSAALCNQFNPVSLYLGEGVFGVGMEMEDEDPTLEPCHEATTITSQHNITQPLPKSSPCPTHTTPNLVGGNKTNKEEVLPDLPALEFIEVTEVNSTAQGGLNANPFAALQTKDPLLLCCSDWDQGWTPNAPAPTPEVVQPKADLGNHGDKAKVFQPPPPSPSAGELKQPCYVNAGAVPPVSLIPAVPPVSLIPAVPPVSLIPAVPPVSLIPVVPPQPSTLKTLSLHTPGLTQTQSAPYGTSMFPLFGTGDMLRVTSPFALGPAARLATGTGSHLLNWYPHKMA</sequence>
<dbReference type="OrthoDB" id="10052065at2759"/>
<dbReference type="PaxDb" id="8030-ENSSSAP00000037420"/>
<keyword evidence="4" id="KW-0217">Developmental protein</keyword>
<feature type="region of interest" description="Disordered" evidence="9">
    <location>
        <begin position="236"/>
        <end position="258"/>
    </location>
</feature>
<dbReference type="RefSeq" id="XP_014005054.1">
    <property type="nucleotide sequence ID" value="XM_014149579.1"/>
</dbReference>
<keyword evidence="6" id="KW-0677">Repeat</keyword>
<evidence type="ECO:0000313" key="13">
    <source>
        <dbReference type="RefSeq" id="XP_014005054.1"/>
    </source>
</evidence>
<name>A0A1S3MPN9_SALSA</name>
<evidence type="ECO:0000256" key="7">
    <source>
        <dbReference type="ARBA" id="ARBA00022782"/>
    </source>
</evidence>
<protein>
    <recommendedName>
        <fullName evidence="3">Tudor domain-containing protein 5</fullName>
    </recommendedName>
</protein>
<keyword evidence="8" id="KW-0744">Spermatogenesis</keyword>
<evidence type="ECO:0000256" key="8">
    <source>
        <dbReference type="ARBA" id="ARBA00022871"/>
    </source>
</evidence>
<evidence type="ECO:0000313" key="15">
    <source>
        <dbReference type="RefSeq" id="XP_014005056.1"/>
    </source>
</evidence>
<dbReference type="Bgee" id="ENSSSAG00000043004">
    <property type="expression patterns" value="Expressed in testis and 3 other cell types or tissues"/>
</dbReference>
<dbReference type="InterPro" id="IPR035437">
    <property type="entry name" value="SNase_OB-fold_sf"/>
</dbReference>
<feature type="domain" description="Tudor" evidence="10">
    <location>
        <begin position="561"/>
        <end position="619"/>
    </location>
</feature>
<evidence type="ECO:0000313" key="12">
    <source>
        <dbReference type="Proteomes" id="UP001652741"/>
    </source>
</evidence>
<evidence type="ECO:0000259" key="11">
    <source>
        <dbReference type="PROSITE" id="PS51644"/>
    </source>
</evidence>
<evidence type="ECO:0000256" key="4">
    <source>
        <dbReference type="ARBA" id="ARBA00022473"/>
    </source>
</evidence>